<dbReference type="STRING" id="708187.A0A1Q8RCN6"/>
<keyword evidence="6 8" id="KW-0408">Iron</keyword>
<gene>
    <name evidence="9" type="ORF">CCHL11_07034</name>
</gene>
<comment type="cofactor">
    <cofactor evidence="1">
        <name>heme</name>
        <dbReference type="ChEBI" id="CHEBI:30413"/>
    </cofactor>
</comment>
<dbReference type="PANTHER" id="PTHR46300">
    <property type="entry name" value="P450, PUTATIVE (EUROFUNG)-RELATED-RELATED"/>
    <property type="match status" value="1"/>
</dbReference>
<evidence type="ECO:0000313" key="9">
    <source>
        <dbReference type="EMBL" id="OLN81903.1"/>
    </source>
</evidence>
<evidence type="ECO:0000256" key="6">
    <source>
        <dbReference type="ARBA" id="ARBA00023004"/>
    </source>
</evidence>
<dbReference type="GO" id="GO:0005506">
    <property type="term" value="F:iron ion binding"/>
    <property type="evidence" value="ECO:0007669"/>
    <property type="project" value="InterPro"/>
</dbReference>
<organism evidence="9 10">
    <name type="scientific">Colletotrichum chlorophyti</name>
    <dbReference type="NCBI Taxonomy" id="708187"/>
    <lineage>
        <taxon>Eukaryota</taxon>
        <taxon>Fungi</taxon>
        <taxon>Dikarya</taxon>
        <taxon>Ascomycota</taxon>
        <taxon>Pezizomycotina</taxon>
        <taxon>Sordariomycetes</taxon>
        <taxon>Hypocreomycetidae</taxon>
        <taxon>Glomerellales</taxon>
        <taxon>Glomerellaceae</taxon>
        <taxon>Colletotrichum</taxon>
    </lineage>
</organism>
<dbReference type="PRINTS" id="PR00385">
    <property type="entry name" value="P450"/>
</dbReference>
<dbReference type="Pfam" id="PF00067">
    <property type="entry name" value="p450"/>
    <property type="match status" value="2"/>
</dbReference>
<dbReference type="PRINTS" id="PR00463">
    <property type="entry name" value="EP450I"/>
</dbReference>
<dbReference type="Proteomes" id="UP000186583">
    <property type="component" value="Unassembled WGS sequence"/>
</dbReference>
<dbReference type="SUPFAM" id="SSF48264">
    <property type="entry name" value="Cytochrome P450"/>
    <property type="match status" value="1"/>
</dbReference>
<keyword evidence="3 8" id="KW-0349">Heme</keyword>
<accession>A0A1Q8RCN6</accession>
<dbReference type="GO" id="GO:0016705">
    <property type="term" value="F:oxidoreductase activity, acting on paired donors, with incorporation or reduction of molecular oxygen"/>
    <property type="evidence" value="ECO:0007669"/>
    <property type="project" value="InterPro"/>
</dbReference>
<comment type="similarity">
    <text evidence="2 8">Belongs to the cytochrome P450 family.</text>
</comment>
<dbReference type="InterPro" id="IPR017972">
    <property type="entry name" value="Cyt_P450_CS"/>
</dbReference>
<dbReference type="EMBL" id="MPGH01000240">
    <property type="protein sequence ID" value="OLN81903.1"/>
    <property type="molecule type" value="Genomic_DNA"/>
</dbReference>
<dbReference type="PROSITE" id="PS00086">
    <property type="entry name" value="CYTOCHROME_P450"/>
    <property type="match status" value="1"/>
</dbReference>
<proteinExistence type="inferred from homology"/>
<dbReference type="Gene3D" id="1.10.630.10">
    <property type="entry name" value="Cytochrome P450"/>
    <property type="match status" value="1"/>
</dbReference>
<evidence type="ECO:0000256" key="5">
    <source>
        <dbReference type="ARBA" id="ARBA00023002"/>
    </source>
</evidence>
<evidence type="ECO:0000256" key="7">
    <source>
        <dbReference type="ARBA" id="ARBA00023033"/>
    </source>
</evidence>
<dbReference type="InterPro" id="IPR002401">
    <property type="entry name" value="Cyt_P450_E_grp-I"/>
</dbReference>
<evidence type="ECO:0000256" key="8">
    <source>
        <dbReference type="RuleBase" id="RU000461"/>
    </source>
</evidence>
<dbReference type="PANTHER" id="PTHR46300:SF7">
    <property type="entry name" value="P450, PUTATIVE (EUROFUNG)-RELATED"/>
    <property type="match status" value="1"/>
</dbReference>
<keyword evidence="5 8" id="KW-0560">Oxidoreductase</keyword>
<evidence type="ECO:0000313" key="10">
    <source>
        <dbReference type="Proteomes" id="UP000186583"/>
    </source>
</evidence>
<dbReference type="OrthoDB" id="2789670at2759"/>
<dbReference type="GO" id="GO:0020037">
    <property type="term" value="F:heme binding"/>
    <property type="evidence" value="ECO:0007669"/>
    <property type="project" value="InterPro"/>
</dbReference>
<evidence type="ECO:0000256" key="2">
    <source>
        <dbReference type="ARBA" id="ARBA00010617"/>
    </source>
</evidence>
<evidence type="ECO:0000256" key="3">
    <source>
        <dbReference type="ARBA" id="ARBA00022617"/>
    </source>
</evidence>
<evidence type="ECO:0000256" key="1">
    <source>
        <dbReference type="ARBA" id="ARBA00001971"/>
    </source>
</evidence>
<dbReference type="GO" id="GO:0004497">
    <property type="term" value="F:monooxygenase activity"/>
    <property type="evidence" value="ECO:0007669"/>
    <property type="project" value="UniProtKB-KW"/>
</dbReference>
<sequence length="509" mass="56999">MGQSTLVAGFVGFLFISYLIQRLVSSSKNRGHPLPPGPKGLPIVGNINDLPKPGALEAHHWLKHKDLYGPLSSVTVMGQTIIIINDPDMAIELLEKRSAKHSSRPGMVFIGEMVGWEHGTGGAPYNERFRVHRKHISRIIGSKTTAAQYNKMQEAEAGHFLLHLLEKPDDFVDHIKREAGSLILKIVYGYTAEPFERDPFVDMVGEAMDNFSEGAIPGAFHVYSVRLRRVPPSSLFADTSKVRYVPSWFPGTGWQQTAKQWRDQLVETREKPYAFVEQQVAQGKDSTSFLARLIGLGDSTPAERFEWKWAAVSLYGGGADTTVSSIACFFLAMTLFPEVQRKAQEEIDRVVGSDRLPTVNDRENLPYIEAVVKEVMRWHPVGPMGLPHSSTEDDVYEGYFIPKDAMLFPNIWFVFGFGRRICPGRILAESSLYINIAQALSVYSITKPVFDGKLVEPAVKFTSGVVSHPEPFKTSIKPRSAHHEQLIRSIVETYPWEPSDAKTLESLKF</sequence>
<protein>
    <submittedName>
        <fullName evidence="9">O-methylsterigmatocystin oxidoreductase 2</fullName>
    </submittedName>
</protein>
<reference evidence="9 10" key="1">
    <citation type="submission" date="2016-11" db="EMBL/GenBank/DDBJ databases">
        <title>Draft Genome Assembly of Colletotrichum chlorophyti a pathogen of herbaceous plants.</title>
        <authorList>
            <person name="Gan P."/>
            <person name="Narusaka M."/>
            <person name="Tsushima A."/>
            <person name="Narusaka Y."/>
            <person name="Takano Y."/>
            <person name="Shirasu K."/>
        </authorList>
    </citation>
    <scope>NUCLEOTIDE SEQUENCE [LARGE SCALE GENOMIC DNA]</scope>
    <source>
        <strain evidence="9 10">NTL11</strain>
    </source>
</reference>
<dbReference type="InterPro" id="IPR001128">
    <property type="entry name" value="Cyt_P450"/>
</dbReference>
<dbReference type="InterPro" id="IPR050364">
    <property type="entry name" value="Cytochrome_P450_fung"/>
</dbReference>
<name>A0A1Q8RCN6_9PEZI</name>
<dbReference type="InterPro" id="IPR036396">
    <property type="entry name" value="Cyt_P450_sf"/>
</dbReference>
<evidence type="ECO:0000256" key="4">
    <source>
        <dbReference type="ARBA" id="ARBA00022723"/>
    </source>
</evidence>
<comment type="caution">
    <text evidence="9">The sequence shown here is derived from an EMBL/GenBank/DDBJ whole genome shotgun (WGS) entry which is preliminary data.</text>
</comment>
<keyword evidence="4 8" id="KW-0479">Metal-binding</keyword>
<keyword evidence="7 8" id="KW-0503">Monooxygenase</keyword>
<dbReference type="AlphaFoldDB" id="A0A1Q8RCN6"/>
<dbReference type="CDD" id="cd11065">
    <property type="entry name" value="CYP64-like"/>
    <property type="match status" value="1"/>
</dbReference>
<keyword evidence="10" id="KW-1185">Reference proteome</keyword>